<dbReference type="NCBIfam" id="NF035944">
    <property type="entry name" value="PEPxxWA-CTERM"/>
    <property type="match status" value="1"/>
</dbReference>
<proteinExistence type="predicted"/>
<protein>
    <submittedName>
        <fullName evidence="2">PEP-CTERM sorting domain-containing protein</fullName>
    </submittedName>
</protein>
<dbReference type="InterPro" id="IPR013424">
    <property type="entry name" value="Ice-binding_C"/>
</dbReference>
<dbReference type="RefSeq" id="WP_116468982.1">
    <property type="nucleotide sequence ID" value="NZ_QENQ01000001.1"/>
</dbReference>
<dbReference type="EMBL" id="QENQ01000001">
    <property type="protein sequence ID" value="PVX29547.1"/>
    <property type="molecule type" value="Genomic_DNA"/>
</dbReference>
<name>A0A2U0SDV8_9SPHN</name>
<feature type="chain" id="PRO_5015679900" evidence="1">
    <location>
        <begin position="27"/>
        <end position="167"/>
    </location>
</feature>
<feature type="signal peptide" evidence="1">
    <location>
        <begin position="1"/>
        <end position="26"/>
    </location>
</feature>
<dbReference type="AlphaFoldDB" id="A0A2U0SDV8"/>
<sequence>MVNFKRAIAAAALAGATLGFAGSASATTYVCDAVSSPCSFDQGTGGFSNVKVAANSAKSDLFKIAVTTPGQLILTFTSANLTFGSFSFAGTNFTPVSGNKYFFNIATAGSYDLVTNLTNSGSVVSSYSGTIDLAAVPEPAAWGMLIGGFAMGGIALRRRRATTLAIA</sequence>
<comment type="caution">
    <text evidence="2">The sequence shown here is derived from an EMBL/GenBank/DDBJ whole genome shotgun (WGS) entry which is preliminary data.</text>
</comment>
<dbReference type="NCBIfam" id="NF038126">
    <property type="entry name" value="PEP_CTERM_FxDxF"/>
    <property type="match status" value="1"/>
</dbReference>
<accession>A0A2U0SDV8</accession>
<dbReference type="NCBIfam" id="TIGR02595">
    <property type="entry name" value="PEP_CTERM"/>
    <property type="match status" value="1"/>
</dbReference>
<keyword evidence="1" id="KW-0732">Signal</keyword>
<dbReference type="OrthoDB" id="121983at2"/>
<dbReference type="Proteomes" id="UP000245890">
    <property type="component" value="Unassembled WGS sequence"/>
</dbReference>
<evidence type="ECO:0000313" key="3">
    <source>
        <dbReference type="Proteomes" id="UP000245890"/>
    </source>
</evidence>
<reference evidence="2 3" key="1">
    <citation type="submission" date="2018-05" db="EMBL/GenBank/DDBJ databases">
        <title>Description of Sphingomonas pokkalii sp nov, isolated from the rhizosphere of saline tolerant pokkali rice and its draft genome analysis.</title>
        <authorList>
            <person name="Menon R."/>
            <person name="Kumari S."/>
            <person name="Rameshkumar N."/>
        </authorList>
    </citation>
    <scope>NUCLEOTIDE SEQUENCE [LARGE SCALE GENOMIC DNA]</scope>
    <source>
        <strain evidence="2 3">L3B27</strain>
    </source>
</reference>
<gene>
    <name evidence="2" type="ORF">DD559_09645</name>
</gene>
<evidence type="ECO:0000313" key="2">
    <source>
        <dbReference type="EMBL" id="PVX29547.1"/>
    </source>
</evidence>
<organism evidence="2 3">
    <name type="scientific">Sphingomonas pokkalii</name>
    <dbReference type="NCBI Taxonomy" id="2175090"/>
    <lineage>
        <taxon>Bacteria</taxon>
        <taxon>Pseudomonadati</taxon>
        <taxon>Pseudomonadota</taxon>
        <taxon>Alphaproteobacteria</taxon>
        <taxon>Sphingomonadales</taxon>
        <taxon>Sphingomonadaceae</taxon>
        <taxon>Sphingomonas</taxon>
    </lineage>
</organism>
<keyword evidence="3" id="KW-1185">Reference proteome</keyword>
<evidence type="ECO:0000256" key="1">
    <source>
        <dbReference type="SAM" id="SignalP"/>
    </source>
</evidence>